<organism evidence="2 3">
    <name type="scientific">Micrococcus lylae</name>
    <dbReference type="NCBI Taxonomy" id="1273"/>
    <lineage>
        <taxon>Bacteria</taxon>
        <taxon>Bacillati</taxon>
        <taxon>Actinomycetota</taxon>
        <taxon>Actinomycetes</taxon>
        <taxon>Micrococcales</taxon>
        <taxon>Micrococcaceae</taxon>
        <taxon>Micrococcus</taxon>
    </lineage>
</organism>
<dbReference type="SUPFAM" id="SSF51735">
    <property type="entry name" value="NAD(P)-binding Rossmann-fold domains"/>
    <property type="match status" value="1"/>
</dbReference>
<gene>
    <name evidence="2" type="ORF">FM125_02520</name>
</gene>
<name>A0A1R4IHM5_9MICC</name>
<dbReference type="Gene3D" id="3.40.50.720">
    <property type="entry name" value="NAD(P)-binding Rossmann-like Domain"/>
    <property type="match status" value="1"/>
</dbReference>
<proteinExistence type="predicted"/>
<feature type="domain" description="Pyrroline-5-carboxylate reductase catalytic N-terminal" evidence="1">
    <location>
        <begin position="16"/>
        <end position="96"/>
    </location>
</feature>
<dbReference type="InterPro" id="IPR036291">
    <property type="entry name" value="NAD(P)-bd_dom_sf"/>
</dbReference>
<dbReference type="EMBL" id="FUKP01000015">
    <property type="protein sequence ID" value="SJN19316.1"/>
    <property type="molecule type" value="Genomic_DNA"/>
</dbReference>
<protein>
    <recommendedName>
        <fullName evidence="1">Pyrroline-5-carboxylate reductase catalytic N-terminal domain-containing protein</fullName>
    </recommendedName>
</protein>
<dbReference type="RefSeq" id="WP_087133558.1">
    <property type="nucleotide sequence ID" value="NZ_FUKP01000015.1"/>
</dbReference>
<reference evidence="2 3" key="1">
    <citation type="submission" date="2017-02" db="EMBL/GenBank/DDBJ databases">
        <authorList>
            <person name="Peterson S.W."/>
        </authorList>
    </citation>
    <scope>NUCLEOTIDE SEQUENCE [LARGE SCALE GENOMIC DNA]</scope>
    <source>
        <strain evidence="2 3">2B3F</strain>
    </source>
</reference>
<evidence type="ECO:0000259" key="1">
    <source>
        <dbReference type="Pfam" id="PF03807"/>
    </source>
</evidence>
<evidence type="ECO:0000313" key="3">
    <source>
        <dbReference type="Proteomes" id="UP000196230"/>
    </source>
</evidence>
<accession>A0A1R4IHM5</accession>
<dbReference type="InterPro" id="IPR028939">
    <property type="entry name" value="P5C_Rdtase_cat_N"/>
</dbReference>
<dbReference type="Pfam" id="PF03807">
    <property type="entry name" value="F420_oxidored"/>
    <property type="match status" value="1"/>
</dbReference>
<dbReference type="Proteomes" id="UP000196230">
    <property type="component" value="Unassembled WGS sequence"/>
</dbReference>
<evidence type="ECO:0000313" key="2">
    <source>
        <dbReference type="EMBL" id="SJN19316.1"/>
    </source>
</evidence>
<sequence>MSGSTPTSAPGLPDSVGILGAGRAGTSLARALARIPRLAPGTDAPRVLMAATRPPAALRHHLGIYAPEAEAVRPDQLAADTQLTVIAVPREDLDEIEVPDLVGPRTLGVVDLTNSWGGYGLPDDVTSFLPDVAGGSRPGDDTLAVAAWLRDRGVTVPVLRAFFDISHHDLDSAGRAEEPLRALAVGSDHGGEQARAALALLVAAMGYAPVQFTGLRRAAVVEPEGPGFGGEHTADELRHLLDTASSHLGW</sequence>
<dbReference type="AlphaFoldDB" id="A0A1R4IHM5"/>